<dbReference type="InterPro" id="IPR005905">
    <property type="entry name" value="D_ala_D_ala"/>
</dbReference>
<dbReference type="Proteomes" id="UP000005778">
    <property type="component" value="Chromosome"/>
</dbReference>
<dbReference type="HAMAP" id="MF_00047">
    <property type="entry name" value="Dala_Dala_lig"/>
    <property type="match status" value="1"/>
</dbReference>
<keyword evidence="15" id="KW-0479">Metal-binding</keyword>
<dbReference type="PROSITE" id="PS00843">
    <property type="entry name" value="DALA_DALA_LIGASE_1"/>
    <property type="match status" value="1"/>
</dbReference>
<evidence type="ECO:0000256" key="15">
    <source>
        <dbReference type="PIRSR" id="PIRSR039102-3"/>
    </source>
</evidence>
<keyword evidence="10 13" id="KW-0573">Peptidoglycan synthesis</keyword>
<dbReference type="NCBIfam" id="TIGR01205">
    <property type="entry name" value="D_ala_D_alaTIGR"/>
    <property type="match status" value="1"/>
</dbReference>
<comment type="pathway">
    <text evidence="13">Cell wall biogenesis; peptidoglycan biosynthesis.</text>
</comment>
<dbReference type="PROSITE" id="PS00844">
    <property type="entry name" value="DALA_DALA_LIGASE_2"/>
    <property type="match status" value="1"/>
</dbReference>
<protein>
    <recommendedName>
        <fullName evidence="4 13">D-alanine--D-alanine ligase</fullName>
        <ecNumber evidence="4 13">6.3.2.4</ecNumber>
    </recommendedName>
    <alternativeName>
        <fullName evidence="13">D-Ala-D-Ala ligase</fullName>
    </alternativeName>
    <alternativeName>
        <fullName evidence="13">D-alanylalanine synthetase</fullName>
    </alternativeName>
</protein>
<dbReference type="RefSeq" id="WP_004073336.1">
    <property type="nucleotide sequence ID" value="NZ_CM001488.1"/>
</dbReference>
<evidence type="ECO:0000256" key="9">
    <source>
        <dbReference type="ARBA" id="ARBA00022960"/>
    </source>
</evidence>
<comment type="subcellular location">
    <subcellularLocation>
        <location evidence="2 13">Cytoplasm</location>
    </subcellularLocation>
</comment>
<dbReference type="NCBIfam" id="NF002378">
    <property type="entry name" value="PRK01372.1"/>
    <property type="match status" value="1"/>
</dbReference>
<feature type="binding site" evidence="15">
    <location>
        <position position="273"/>
    </location>
    <ligand>
        <name>Mg(2+)</name>
        <dbReference type="ChEBI" id="CHEBI:18420"/>
        <label>2</label>
    </ligand>
</feature>
<dbReference type="GO" id="GO:0008360">
    <property type="term" value="P:regulation of cell shape"/>
    <property type="evidence" value="ECO:0007669"/>
    <property type="project" value="UniProtKB-KW"/>
</dbReference>
<dbReference type="Pfam" id="PF07478">
    <property type="entry name" value="Dala_Dala_lig_C"/>
    <property type="match status" value="1"/>
</dbReference>
<dbReference type="InterPro" id="IPR011761">
    <property type="entry name" value="ATP-grasp"/>
</dbReference>
<name>I5B387_9BACT</name>
<organism evidence="18 19">
    <name type="scientific">Desulfobacter postgatei 2ac9</name>
    <dbReference type="NCBI Taxonomy" id="879212"/>
    <lineage>
        <taxon>Bacteria</taxon>
        <taxon>Pseudomonadati</taxon>
        <taxon>Thermodesulfobacteriota</taxon>
        <taxon>Desulfobacteria</taxon>
        <taxon>Desulfobacterales</taxon>
        <taxon>Desulfobacteraceae</taxon>
        <taxon>Desulfobacter</taxon>
    </lineage>
</organism>
<reference evidence="18 19" key="1">
    <citation type="submission" date="2011-09" db="EMBL/GenBank/DDBJ databases">
        <authorList>
            <consortium name="US DOE Joint Genome Institute (JGI-PGF)"/>
            <person name="Lucas S."/>
            <person name="Han J."/>
            <person name="Lapidus A."/>
            <person name="Cheng J.-F."/>
            <person name="Goodwin L."/>
            <person name="Pitluck S."/>
            <person name="Peters L."/>
            <person name="Land M.L."/>
            <person name="Hauser L."/>
            <person name="Orellana R."/>
            <person name="Lovley D."/>
            <person name="Woyke T.J."/>
        </authorList>
    </citation>
    <scope>NUCLEOTIDE SEQUENCE [LARGE SCALE GENOMIC DNA]</scope>
    <source>
        <strain evidence="18 19">2ac9</strain>
    </source>
</reference>
<evidence type="ECO:0000256" key="10">
    <source>
        <dbReference type="ARBA" id="ARBA00022984"/>
    </source>
</evidence>
<dbReference type="EMBL" id="CM001488">
    <property type="protein sequence ID" value="EIM63950.1"/>
    <property type="molecule type" value="Genomic_DNA"/>
</dbReference>
<dbReference type="InterPro" id="IPR011095">
    <property type="entry name" value="Dala_Dala_lig_C"/>
</dbReference>
<dbReference type="PIRSF" id="PIRSF039102">
    <property type="entry name" value="Ddl/VanB"/>
    <property type="match status" value="1"/>
</dbReference>
<comment type="function">
    <text evidence="13">Cell wall formation.</text>
</comment>
<dbReference type="SUPFAM" id="SSF56059">
    <property type="entry name" value="Glutathione synthetase ATP-binding domain-like"/>
    <property type="match status" value="1"/>
</dbReference>
<dbReference type="InterPro" id="IPR016185">
    <property type="entry name" value="PreATP-grasp_dom_sf"/>
</dbReference>
<dbReference type="EC" id="6.3.2.4" evidence="4 13"/>
<dbReference type="GO" id="GO:0009252">
    <property type="term" value="P:peptidoglycan biosynthetic process"/>
    <property type="evidence" value="ECO:0007669"/>
    <property type="project" value="UniProtKB-UniRule"/>
</dbReference>
<keyword evidence="7 16" id="KW-0547">Nucleotide-binding</keyword>
<feature type="active site" evidence="14">
    <location>
        <position position="282"/>
    </location>
</feature>
<evidence type="ECO:0000256" key="12">
    <source>
        <dbReference type="ARBA" id="ARBA00047614"/>
    </source>
</evidence>
<dbReference type="Gene3D" id="3.30.470.20">
    <property type="entry name" value="ATP-grasp fold, B domain"/>
    <property type="match status" value="1"/>
</dbReference>
<evidence type="ECO:0000256" key="8">
    <source>
        <dbReference type="ARBA" id="ARBA00022840"/>
    </source>
</evidence>
<dbReference type="NCBIfam" id="NF002528">
    <property type="entry name" value="PRK01966.1-4"/>
    <property type="match status" value="1"/>
</dbReference>
<evidence type="ECO:0000313" key="18">
    <source>
        <dbReference type="EMBL" id="EIM63950.1"/>
    </source>
</evidence>
<keyword evidence="5 13" id="KW-0963">Cytoplasm</keyword>
<dbReference type="eggNOG" id="COG1181">
    <property type="taxonomic scope" value="Bacteria"/>
</dbReference>
<dbReference type="SUPFAM" id="SSF52440">
    <property type="entry name" value="PreATP-grasp domain"/>
    <property type="match status" value="1"/>
</dbReference>
<proteinExistence type="inferred from homology"/>
<evidence type="ECO:0000313" key="19">
    <source>
        <dbReference type="Proteomes" id="UP000005778"/>
    </source>
</evidence>
<feature type="binding site" evidence="15">
    <location>
        <position position="271"/>
    </location>
    <ligand>
        <name>Mg(2+)</name>
        <dbReference type="ChEBI" id="CHEBI:18420"/>
        <label>2</label>
    </ligand>
</feature>
<keyword evidence="9 13" id="KW-0133">Cell shape</keyword>
<feature type="active site" evidence="14">
    <location>
        <position position="147"/>
    </location>
</feature>
<evidence type="ECO:0000256" key="1">
    <source>
        <dbReference type="ARBA" id="ARBA00001936"/>
    </source>
</evidence>
<evidence type="ECO:0000256" key="16">
    <source>
        <dbReference type="PROSITE-ProRule" id="PRU00409"/>
    </source>
</evidence>
<dbReference type="GO" id="GO:0046872">
    <property type="term" value="F:metal ion binding"/>
    <property type="evidence" value="ECO:0007669"/>
    <property type="project" value="UniProtKB-KW"/>
</dbReference>
<dbReference type="InterPro" id="IPR013815">
    <property type="entry name" value="ATP_grasp_subdomain_1"/>
</dbReference>
<feature type="binding site" evidence="15">
    <location>
        <position position="259"/>
    </location>
    <ligand>
        <name>Mg(2+)</name>
        <dbReference type="ChEBI" id="CHEBI:18420"/>
        <label>1</label>
    </ligand>
</feature>
<comment type="cofactor">
    <cofactor evidence="1">
        <name>Mn(2+)</name>
        <dbReference type="ChEBI" id="CHEBI:29035"/>
    </cofactor>
</comment>
<dbReference type="PANTHER" id="PTHR23132">
    <property type="entry name" value="D-ALANINE--D-ALANINE LIGASE"/>
    <property type="match status" value="1"/>
</dbReference>
<evidence type="ECO:0000256" key="4">
    <source>
        <dbReference type="ARBA" id="ARBA00012216"/>
    </source>
</evidence>
<dbReference type="Gene3D" id="3.40.50.20">
    <property type="match status" value="1"/>
</dbReference>
<dbReference type="GO" id="GO:0005737">
    <property type="term" value="C:cytoplasm"/>
    <property type="evidence" value="ECO:0007669"/>
    <property type="project" value="UniProtKB-SubCell"/>
</dbReference>
<reference evidence="18 19" key="2">
    <citation type="submission" date="2012-02" db="EMBL/GenBank/DDBJ databases">
        <title>Improved High-Quality Draft sequence of Desulfobacter postgatei 2ac9.</title>
        <authorList>
            <consortium name="US DOE Joint Genome Institute"/>
            <person name="Lucas S."/>
            <person name="Han J."/>
            <person name="Lapidus A."/>
            <person name="Cheng J.-F."/>
            <person name="Goodwin L."/>
            <person name="Pitluck S."/>
            <person name="Peters L."/>
            <person name="Ovchinnikova G."/>
            <person name="Held B."/>
            <person name="Detter J.C."/>
            <person name="Han C."/>
            <person name="Tapia R."/>
            <person name="Land M."/>
            <person name="Hauser L."/>
            <person name="Kyrpides N."/>
            <person name="Ivanova N."/>
            <person name="Pagani I."/>
            <person name="Orellana R."/>
            <person name="Lovley D."/>
            <person name="Woyke T."/>
        </authorList>
    </citation>
    <scope>NUCLEOTIDE SEQUENCE [LARGE SCALE GENOMIC DNA]</scope>
    <source>
        <strain evidence="18 19">2ac9</strain>
    </source>
</reference>
<evidence type="ECO:0000256" key="13">
    <source>
        <dbReference type="HAMAP-Rule" id="MF_00047"/>
    </source>
</evidence>
<dbReference type="InterPro" id="IPR000291">
    <property type="entry name" value="D-Ala_lig_Van_CS"/>
</dbReference>
<dbReference type="GO" id="GO:0005524">
    <property type="term" value="F:ATP binding"/>
    <property type="evidence" value="ECO:0007669"/>
    <property type="project" value="UniProtKB-UniRule"/>
</dbReference>
<evidence type="ECO:0000256" key="3">
    <source>
        <dbReference type="ARBA" id="ARBA00010871"/>
    </source>
</evidence>
<feature type="active site" evidence="14">
    <location>
        <position position="16"/>
    </location>
</feature>
<sequence>MKKIRLALLSGGVSSEREVSLNSGNQVFESLDKEKYDIKRYDPKFDLAKLVTDAPNIDAALIILHGPFGEDGTVQGLLDLLDIPYQGAGVLGSALAMNKLIAKRLYRQAGIPTPDYICISIQDPDPDPQKVKDLGFPLVVKPVCAGSSVGMSIVSNEKELPAAIEKGFQNDDTLILEQYIKGTELTCGVLGNQEIEALPVIEIIPGEGHEFFDYHAKYVAGATDEICPARIDEQTTQKVHQLAVQAHRTLCLKGYSRTDMLLKDGQLYVLETNTIPGMTATSLFPQSAAKAGYEFGVLMDKLIELAIEENKRTNLRRAQ</sequence>
<dbReference type="PROSITE" id="PS50975">
    <property type="entry name" value="ATP_GRASP"/>
    <property type="match status" value="1"/>
</dbReference>
<evidence type="ECO:0000259" key="17">
    <source>
        <dbReference type="PROSITE" id="PS50975"/>
    </source>
</evidence>
<keyword evidence="6 13" id="KW-0436">Ligase</keyword>
<evidence type="ECO:0000256" key="14">
    <source>
        <dbReference type="PIRSR" id="PIRSR039102-1"/>
    </source>
</evidence>
<dbReference type="Pfam" id="PF01820">
    <property type="entry name" value="Dala_Dala_lig_N"/>
    <property type="match status" value="1"/>
</dbReference>
<comment type="catalytic activity">
    <reaction evidence="12 13">
        <text>2 D-alanine + ATP = D-alanyl-D-alanine + ADP + phosphate + H(+)</text>
        <dbReference type="Rhea" id="RHEA:11224"/>
        <dbReference type="ChEBI" id="CHEBI:15378"/>
        <dbReference type="ChEBI" id="CHEBI:30616"/>
        <dbReference type="ChEBI" id="CHEBI:43474"/>
        <dbReference type="ChEBI" id="CHEBI:57416"/>
        <dbReference type="ChEBI" id="CHEBI:57822"/>
        <dbReference type="ChEBI" id="CHEBI:456216"/>
        <dbReference type="EC" id="6.3.2.4"/>
    </reaction>
</comment>
<evidence type="ECO:0000256" key="6">
    <source>
        <dbReference type="ARBA" id="ARBA00022598"/>
    </source>
</evidence>
<keyword evidence="8 16" id="KW-0067">ATP-binding</keyword>
<comment type="cofactor">
    <cofactor evidence="15">
        <name>Mg(2+)</name>
        <dbReference type="ChEBI" id="CHEBI:18420"/>
    </cofactor>
    <cofactor evidence="15">
        <name>Mn(2+)</name>
        <dbReference type="ChEBI" id="CHEBI:29035"/>
    </cofactor>
    <text evidence="15">Binds 2 magnesium or manganese ions per subunit.</text>
</comment>
<accession>I5B387</accession>
<dbReference type="AlphaFoldDB" id="I5B387"/>
<feature type="domain" description="ATP-grasp" evidence="17">
    <location>
        <begin position="103"/>
        <end position="304"/>
    </location>
</feature>
<keyword evidence="15" id="KW-0464">Manganese</keyword>
<keyword evidence="11 13" id="KW-0961">Cell wall biogenesis/degradation</keyword>
<dbReference type="PANTHER" id="PTHR23132:SF23">
    <property type="entry name" value="D-ALANINE--D-ALANINE LIGASE B"/>
    <property type="match status" value="1"/>
</dbReference>
<keyword evidence="19" id="KW-1185">Reference proteome</keyword>
<evidence type="ECO:0000256" key="11">
    <source>
        <dbReference type="ARBA" id="ARBA00023316"/>
    </source>
</evidence>
<dbReference type="OrthoDB" id="9813261at2"/>
<dbReference type="STRING" id="879212.DespoDRAFT_02053"/>
<evidence type="ECO:0000256" key="5">
    <source>
        <dbReference type="ARBA" id="ARBA00022490"/>
    </source>
</evidence>
<feature type="binding site" evidence="15">
    <location>
        <position position="271"/>
    </location>
    <ligand>
        <name>Mg(2+)</name>
        <dbReference type="ChEBI" id="CHEBI:18420"/>
        <label>1</label>
    </ligand>
</feature>
<dbReference type="GO" id="GO:0071555">
    <property type="term" value="P:cell wall organization"/>
    <property type="evidence" value="ECO:0007669"/>
    <property type="project" value="UniProtKB-KW"/>
</dbReference>
<comment type="similarity">
    <text evidence="3 13">Belongs to the D-alanine--D-alanine ligase family.</text>
</comment>
<dbReference type="GO" id="GO:0008716">
    <property type="term" value="F:D-alanine-D-alanine ligase activity"/>
    <property type="evidence" value="ECO:0007669"/>
    <property type="project" value="UniProtKB-UniRule"/>
</dbReference>
<gene>
    <name evidence="13" type="primary">ddl</name>
    <name evidence="18" type="ORF">DespoDRAFT_02053</name>
</gene>
<evidence type="ECO:0000256" key="2">
    <source>
        <dbReference type="ARBA" id="ARBA00004496"/>
    </source>
</evidence>
<keyword evidence="15" id="KW-0460">Magnesium</keyword>
<dbReference type="UniPathway" id="UPA00219"/>
<evidence type="ECO:0000256" key="7">
    <source>
        <dbReference type="ARBA" id="ARBA00022741"/>
    </source>
</evidence>
<dbReference type="InterPro" id="IPR011127">
    <property type="entry name" value="Dala_Dala_lig_N"/>
</dbReference>
<dbReference type="Gene3D" id="3.30.1490.20">
    <property type="entry name" value="ATP-grasp fold, A domain"/>
    <property type="match status" value="1"/>
</dbReference>
<dbReference type="HOGENOM" id="CLU_039268_1_1_7"/>